<sequence length="353" mass="39951">MKNILYILLTICATFTSKAQTLIDMPNLGPFCPTTKDGHLIESDREFGSGSGVNNSVLLEFNKTADDIIMVTVSLDMREVRYQGDKSKRTKVYAEWTQQFFKASQGEIIEEIQTPSGTYKFGSPLQISGWSKKAGPEFGFCNDGDTHEFSRNGITVNLIADTGGIDISDDDDCNCDSRINWISFEDSWKIKVGKKRDVEYACKLTNLRFNQVLDGSAGTPNRAQLWENLGNKNDYVRGAENQKWNIIDYGDGVFKIKNRHSGLVLDASASQKGKVQLWEDLGDRSTYVENANNQKWRFSEYGEGVFRIENIHYGNMYLHASENRNEGLILSTYNASETKNNKWRKSCEKVVIQ</sequence>
<evidence type="ECO:0000256" key="1">
    <source>
        <dbReference type="SAM" id="SignalP"/>
    </source>
</evidence>
<dbReference type="KEGG" id="asag:FGM00_16900"/>
<keyword evidence="1" id="KW-0732">Signal</keyword>
<name>A0A5B7SXD0_9FLAO</name>
<keyword evidence="4" id="KW-1185">Reference proteome</keyword>
<dbReference type="CDD" id="cd00161">
    <property type="entry name" value="beta-trefoil_Ricin-like"/>
    <property type="match status" value="1"/>
</dbReference>
<dbReference type="PROSITE" id="PS50231">
    <property type="entry name" value="RICIN_B_LECTIN"/>
    <property type="match status" value="1"/>
</dbReference>
<dbReference type="AlphaFoldDB" id="A0A5B7SXD0"/>
<protein>
    <submittedName>
        <fullName evidence="3">RICIN domain-containing protein</fullName>
    </submittedName>
</protein>
<evidence type="ECO:0000313" key="4">
    <source>
        <dbReference type="Proteomes" id="UP000310017"/>
    </source>
</evidence>
<dbReference type="RefSeq" id="WP_138854045.1">
    <property type="nucleotide sequence ID" value="NZ_CP040710.1"/>
</dbReference>
<evidence type="ECO:0000259" key="2">
    <source>
        <dbReference type="SMART" id="SM00458"/>
    </source>
</evidence>
<proteinExistence type="predicted"/>
<dbReference type="Gene3D" id="2.80.10.50">
    <property type="match status" value="2"/>
</dbReference>
<feature type="chain" id="PRO_5022822543" evidence="1">
    <location>
        <begin position="20"/>
        <end position="353"/>
    </location>
</feature>
<reference evidence="3 4" key="1">
    <citation type="submission" date="2019-05" db="EMBL/GenBank/DDBJ databases">
        <title>Genome sequencing of F202Z8.</title>
        <authorList>
            <person name="Kwon Y.M."/>
        </authorList>
    </citation>
    <scope>NUCLEOTIDE SEQUENCE [LARGE SCALE GENOMIC DNA]</scope>
    <source>
        <strain evidence="3 4">F202Z8</strain>
    </source>
</reference>
<organism evidence="3 4">
    <name type="scientific">Aggregatimonas sangjinii</name>
    <dbReference type="NCBI Taxonomy" id="2583587"/>
    <lineage>
        <taxon>Bacteria</taxon>
        <taxon>Pseudomonadati</taxon>
        <taxon>Bacteroidota</taxon>
        <taxon>Flavobacteriia</taxon>
        <taxon>Flavobacteriales</taxon>
        <taxon>Flavobacteriaceae</taxon>
        <taxon>Aggregatimonas</taxon>
    </lineage>
</organism>
<dbReference type="EMBL" id="CP040710">
    <property type="protein sequence ID" value="QCX01708.1"/>
    <property type="molecule type" value="Genomic_DNA"/>
</dbReference>
<dbReference type="OrthoDB" id="954626at2"/>
<dbReference type="SUPFAM" id="SSF50370">
    <property type="entry name" value="Ricin B-like lectins"/>
    <property type="match status" value="1"/>
</dbReference>
<dbReference type="InterPro" id="IPR035992">
    <property type="entry name" value="Ricin_B-like_lectins"/>
</dbReference>
<gene>
    <name evidence="3" type="ORF">FGM00_16900</name>
</gene>
<dbReference type="InterPro" id="IPR000772">
    <property type="entry name" value="Ricin_B_lectin"/>
</dbReference>
<dbReference type="Proteomes" id="UP000310017">
    <property type="component" value="Chromosome"/>
</dbReference>
<feature type="domain" description="Ricin B lectin" evidence="2">
    <location>
        <begin position="201"/>
        <end position="346"/>
    </location>
</feature>
<evidence type="ECO:0000313" key="3">
    <source>
        <dbReference type="EMBL" id="QCX01708.1"/>
    </source>
</evidence>
<feature type="signal peptide" evidence="1">
    <location>
        <begin position="1"/>
        <end position="19"/>
    </location>
</feature>
<dbReference type="Pfam" id="PF14200">
    <property type="entry name" value="RicinB_lectin_2"/>
    <property type="match status" value="1"/>
</dbReference>
<accession>A0A5B7SXD0</accession>
<dbReference type="SMART" id="SM00458">
    <property type="entry name" value="RICIN"/>
    <property type="match status" value="1"/>
</dbReference>